<evidence type="ECO:0000256" key="12">
    <source>
        <dbReference type="SAM" id="Phobius"/>
    </source>
</evidence>
<dbReference type="FunFam" id="1.10.630.10:FF:000026">
    <property type="entry name" value="Cytochrome P450 82C4"/>
    <property type="match status" value="1"/>
</dbReference>
<dbReference type="OMA" id="KVCALQM"/>
<dbReference type="AlphaFoldDB" id="B8LN25"/>
<feature type="binding site" description="axial binding residue" evidence="10">
    <location>
        <position position="423"/>
    </location>
    <ligand>
        <name>heme</name>
        <dbReference type="ChEBI" id="CHEBI:30413"/>
    </ligand>
    <ligandPart>
        <name>Fe</name>
        <dbReference type="ChEBI" id="CHEBI:18248"/>
    </ligandPart>
</feature>
<dbReference type="EMBL" id="EF677214">
    <property type="protein sequence ID" value="ABR17055.1"/>
    <property type="molecule type" value="mRNA"/>
</dbReference>
<protein>
    <recommendedName>
        <fullName evidence="14">Cytochrome P450</fullName>
    </recommendedName>
</protein>
<dbReference type="PROSITE" id="PS00086">
    <property type="entry name" value="CYTOCHROME_P450"/>
    <property type="match status" value="1"/>
</dbReference>
<dbReference type="GO" id="GO:0020037">
    <property type="term" value="F:heme binding"/>
    <property type="evidence" value="ECO:0007669"/>
    <property type="project" value="InterPro"/>
</dbReference>
<organism evidence="13">
    <name type="scientific">Picea sitchensis</name>
    <name type="common">Sitka spruce</name>
    <name type="synonym">Pinus sitchensis</name>
    <dbReference type="NCBI Taxonomy" id="3332"/>
    <lineage>
        <taxon>Eukaryota</taxon>
        <taxon>Viridiplantae</taxon>
        <taxon>Streptophyta</taxon>
        <taxon>Embryophyta</taxon>
        <taxon>Tracheophyta</taxon>
        <taxon>Spermatophyta</taxon>
        <taxon>Pinopsida</taxon>
        <taxon>Pinidae</taxon>
        <taxon>Conifers I</taxon>
        <taxon>Pinales</taxon>
        <taxon>Pinaceae</taxon>
        <taxon>Picea</taxon>
    </lineage>
</organism>
<accession>B8LN25</accession>
<evidence type="ECO:0000256" key="6">
    <source>
        <dbReference type="ARBA" id="ARBA00023002"/>
    </source>
</evidence>
<dbReference type="GO" id="GO:0005506">
    <property type="term" value="F:iron ion binding"/>
    <property type="evidence" value="ECO:0007669"/>
    <property type="project" value="InterPro"/>
</dbReference>
<proteinExistence type="evidence at transcript level"/>
<dbReference type="PRINTS" id="PR00385">
    <property type="entry name" value="P450"/>
</dbReference>
<dbReference type="InterPro" id="IPR017972">
    <property type="entry name" value="Cyt_P450_CS"/>
</dbReference>
<sequence length="482" mass="54828">MANELGSEWPVYECLYFYSKLATVLLLAMVAAWGFLLRGRKWKLPPGPFQLPIIGNLHMMGELPHQALAALSMKYGPLMSLRLGSYLTLVVSSADVAKEFLKTHDLTFSSRPQTIAAKYLWYNASNIAFSPYGRYWRQMRKVCALQMLSSRRIDSFRLIREEEVSAIIISMKKYSDQDLIGGMGIISMIEETFELAGRFNIGDYLPFLAWMDLQGLNRRLKNIHKIQDDLLEKIVEEHVSQQHNPKDMADLVDVLLDASADEDMEFQITRDNIKSVIYDMLSAGSDASAASIEWTMSELLRKPPVLKKVQNELEHVVGFERMVQESDLPSLRYLQAVVKETLRLHPPGPISLPHVSVEDCTVLGYEIPRGTRLLMNFWAIGRNPKSWEDAESFKPERFMEAGFLDAKVENFEWIPFGAGRRGCPGQQLGILVVVFAVAQLLHCFNWRLLDEQNLDMSERSNGLTVSKAHELLAVPTFRLPVL</sequence>
<comment type="similarity">
    <text evidence="3 11">Belongs to the cytochrome P450 family.</text>
</comment>
<evidence type="ECO:0000256" key="10">
    <source>
        <dbReference type="PIRSR" id="PIRSR602401-1"/>
    </source>
</evidence>
<dbReference type="InterPro" id="IPR036396">
    <property type="entry name" value="Cyt_P450_sf"/>
</dbReference>
<keyword evidence="9 12" id="KW-0472">Membrane</keyword>
<evidence type="ECO:0000256" key="8">
    <source>
        <dbReference type="ARBA" id="ARBA00023033"/>
    </source>
</evidence>
<evidence type="ECO:0000256" key="11">
    <source>
        <dbReference type="RuleBase" id="RU000461"/>
    </source>
</evidence>
<keyword evidence="12" id="KW-0812">Transmembrane</keyword>
<evidence type="ECO:0000256" key="7">
    <source>
        <dbReference type="ARBA" id="ARBA00023004"/>
    </source>
</evidence>
<evidence type="ECO:0000256" key="5">
    <source>
        <dbReference type="ARBA" id="ARBA00022723"/>
    </source>
</evidence>
<name>B8LN25_PICSI</name>
<dbReference type="CDD" id="cd11072">
    <property type="entry name" value="CYP71-like"/>
    <property type="match status" value="1"/>
</dbReference>
<dbReference type="GO" id="GO:0016705">
    <property type="term" value="F:oxidoreductase activity, acting on paired donors, with incorporation or reduction of molecular oxygen"/>
    <property type="evidence" value="ECO:0007669"/>
    <property type="project" value="InterPro"/>
</dbReference>
<dbReference type="GO" id="GO:0004497">
    <property type="term" value="F:monooxygenase activity"/>
    <property type="evidence" value="ECO:0007669"/>
    <property type="project" value="UniProtKB-KW"/>
</dbReference>
<evidence type="ECO:0000256" key="3">
    <source>
        <dbReference type="ARBA" id="ARBA00010617"/>
    </source>
</evidence>
<keyword evidence="6 11" id="KW-0560">Oxidoreductase</keyword>
<evidence type="ECO:0000313" key="13">
    <source>
        <dbReference type="EMBL" id="ABR17055.1"/>
    </source>
</evidence>
<evidence type="ECO:0000256" key="2">
    <source>
        <dbReference type="ARBA" id="ARBA00004370"/>
    </source>
</evidence>
<keyword evidence="4 10" id="KW-0349">Heme</keyword>
<comment type="cofactor">
    <cofactor evidence="1 10">
        <name>heme</name>
        <dbReference type="ChEBI" id="CHEBI:30413"/>
    </cofactor>
</comment>
<dbReference type="GO" id="GO:0016020">
    <property type="term" value="C:membrane"/>
    <property type="evidence" value="ECO:0007669"/>
    <property type="project" value="UniProtKB-SubCell"/>
</dbReference>
<reference evidence="13" key="1">
    <citation type="submission" date="2007-06" db="EMBL/GenBank/DDBJ databases">
        <title>Full length cDNA sequences from Sitka Spruce (Picea sitchensis).</title>
        <authorList>
            <person name="Ralph S.G."/>
            <person name="Chun H.E."/>
            <person name="Liao N."/>
            <person name="Ali J."/>
            <person name="Reid K."/>
            <person name="Kolosova N."/>
            <person name="Cooper N."/>
            <person name="Cullis C."/>
            <person name="Jancsik S."/>
            <person name="Moore R."/>
            <person name="Mayo M."/>
            <person name="Wagner S."/>
            <person name="Holt R.A."/>
            <person name="Jones S.J.M."/>
            <person name="Marra M.A."/>
            <person name="Ritland C.E."/>
            <person name="Ritland K."/>
            <person name="Bohlmann J."/>
        </authorList>
    </citation>
    <scope>NUCLEOTIDE SEQUENCE</scope>
    <source>
        <tissue evidence="13">Green portion of the leader tissue</tissue>
    </source>
</reference>
<dbReference type="InterPro" id="IPR001128">
    <property type="entry name" value="Cyt_P450"/>
</dbReference>
<keyword evidence="5 10" id="KW-0479">Metal-binding</keyword>
<keyword evidence="8 11" id="KW-0503">Monooxygenase</keyword>
<dbReference type="InterPro" id="IPR002401">
    <property type="entry name" value="Cyt_P450_E_grp-I"/>
</dbReference>
<evidence type="ECO:0000256" key="4">
    <source>
        <dbReference type="ARBA" id="ARBA00022617"/>
    </source>
</evidence>
<dbReference type="PANTHER" id="PTHR47943">
    <property type="entry name" value="CYTOCHROME P450 93A3-LIKE"/>
    <property type="match status" value="1"/>
</dbReference>
<dbReference type="PANTHER" id="PTHR47943:SF2">
    <property type="entry name" value="CYTOCHROME P450"/>
    <property type="match status" value="1"/>
</dbReference>
<keyword evidence="7 10" id="KW-0408">Iron</keyword>
<dbReference type="PRINTS" id="PR00463">
    <property type="entry name" value="EP450I"/>
</dbReference>
<dbReference type="Pfam" id="PF00067">
    <property type="entry name" value="p450"/>
    <property type="match status" value="2"/>
</dbReference>
<evidence type="ECO:0008006" key="14">
    <source>
        <dbReference type="Google" id="ProtNLM"/>
    </source>
</evidence>
<dbReference type="SUPFAM" id="SSF48264">
    <property type="entry name" value="Cytochrome P450"/>
    <property type="match status" value="1"/>
</dbReference>
<keyword evidence="12" id="KW-1133">Transmembrane helix</keyword>
<comment type="subcellular location">
    <subcellularLocation>
        <location evidence="2">Membrane</location>
    </subcellularLocation>
</comment>
<evidence type="ECO:0000256" key="1">
    <source>
        <dbReference type="ARBA" id="ARBA00001971"/>
    </source>
</evidence>
<evidence type="ECO:0000256" key="9">
    <source>
        <dbReference type="ARBA" id="ARBA00023136"/>
    </source>
</evidence>
<feature type="transmembrane region" description="Helical" evidence="12">
    <location>
        <begin position="15"/>
        <end position="36"/>
    </location>
</feature>
<dbReference type="Gene3D" id="1.10.630.10">
    <property type="entry name" value="Cytochrome P450"/>
    <property type="match status" value="1"/>
</dbReference>